<evidence type="ECO:0000256" key="4">
    <source>
        <dbReference type="ARBA" id="ARBA00022723"/>
    </source>
</evidence>
<dbReference type="PROSITE" id="PS00490">
    <property type="entry name" value="MOLYBDOPTERIN_PROK_2"/>
    <property type="match status" value="1"/>
</dbReference>
<dbReference type="InterPro" id="IPR009010">
    <property type="entry name" value="Asp_de-COase-like_dom_sf"/>
</dbReference>
<dbReference type="PROSITE" id="PS00932">
    <property type="entry name" value="MOLYBDOPTERIN_PROK_3"/>
    <property type="match status" value="1"/>
</dbReference>
<dbReference type="PANTHER" id="PTHR43742">
    <property type="entry name" value="TRIMETHYLAMINE-N-OXIDE REDUCTASE"/>
    <property type="match status" value="1"/>
</dbReference>
<dbReference type="InterPro" id="IPR006657">
    <property type="entry name" value="MoPterin_dinucl-bd_dom"/>
</dbReference>
<comment type="cofactor">
    <cofactor evidence="1">
        <name>Mo-bis(molybdopterin guanine dinucleotide)</name>
        <dbReference type="ChEBI" id="CHEBI:60539"/>
    </cofactor>
</comment>
<dbReference type="InterPro" id="IPR006656">
    <property type="entry name" value="Mopterin_OxRdtase"/>
</dbReference>
<evidence type="ECO:0000256" key="5">
    <source>
        <dbReference type="ARBA" id="ARBA00023002"/>
    </source>
</evidence>
<dbReference type="Pfam" id="PF00384">
    <property type="entry name" value="Molybdopterin"/>
    <property type="match status" value="1"/>
</dbReference>
<sequence>MSSYLQQKDGVFPSVCSLDCPDTCGLLVHKKDGKIIKVAGNPDHPVTKGAICNKVRNLPTRLYDPSRLKYPLKRTGPKGSGEFIRIDWDEAIQLITDQWKTLLAEHGAECILPYSFAGNMGRINMLGAGQRFFHRLGASRMERTICNVAGNTGFSFTMGGSFGVDPEDTVHSKLVIIWGCNAVSTNMHQVVFAEQARKKGAQIVVIDVHKNQTGRWADWFIPIMPGTDAALALGMMHILFAEGLVDEGFLSEYTVGAEELVEHVKQYDPESVSAITKVPVEDIYKLARLYARTTPSYIRIGNGPQHHDNGGMFARTLACLPALTGQWKYRGGGATRENGGFSALNNQVLTRPDLQEKPTRLINMNLIGEALTELDPPVYSLYVYNSNPLVVAPDGNKVRKGFEREDLFTVVHDLFLTETARYADLILPATSSYENMDLYTSYWHHYLHLQHPVIESYGESKSNLQVFRLLAEAMGFEDEVLKESEEKIITDLLNYPENPYLTSITLEELQEHHFVKLDRQARPLLPNGFTTPSGKIELYSEQMKEMGYPALPTYIPIQEPDTYPLLLVTAPNHNFLNTTFSLQEKHVSMEKGPYLYLHPEDAQKRGITHQEKVRVYNDRGECELVAWVSETVLPGAAVTQGLWSDQAGTKRLVNTLTPGRLADMGGGAVFFSNRVEVEKIVV</sequence>
<gene>
    <name evidence="9" type="ORF">J2Z37_001377</name>
</gene>
<evidence type="ECO:0000259" key="8">
    <source>
        <dbReference type="PROSITE" id="PS51669"/>
    </source>
</evidence>
<evidence type="ECO:0000256" key="3">
    <source>
        <dbReference type="ARBA" id="ARBA00022505"/>
    </source>
</evidence>
<comment type="caution">
    <text evidence="9">The sequence shown here is derived from an EMBL/GenBank/DDBJ whole genome shotgun (WGS) entry which is preliminary data.</text>
</comment>
<dbReference type="CDD" id="cd02766">
    <property type="entry name" value="MopB_3"/>
    <property type="match status" value="1"/>
</dbReference>
<dbReference type="PROSITE" id="PS51669">
    <property type="entry name" value="4FE4S_MOW_BIS_MGD"/>
    <property type="match status" value="1"/>
</dbReference>
<dbReference type="Gene3D" id="3.40.228.10">
    <property type="entry name" value="Dimethylsulfoxide Reductase, domain 2"/>
    <property type="match status" value="1"/>
</dbReference>
<dbReference type="Pfam" id="PF04879">
    <property type="entry name" value="Molybdop_Fe4S4"/>
    <property type="match status" value="1"/>
</dbReference>
<proteinExistence type="inferred from homology"/>
<keyword evidence="4" id="KW-0479">Metal-binding</keyword>
<dbReference type="InterPro" id="IPR050612">
    <property type="entry name" value="Prok_Mopterin_Oxidored"/>
</dbReference>
<protein>
    <submittedName>
        <fullName evidence="9">Anaerobic selenocysteine-containing dehydrogenase</fullName>
    </submittedName>
</protein>
<dbReference type="SUPFAM" id="SSF53706">
    <property type="entry name" value="Formate dehydrogenase/DMSO reductase, domains 1-3"/>
    <property type="match status" value="1"/>
</dbReference>
<reference evidence="9 10" key="1">
    <citation type="submission" date="2021-03" db="EMBL/GenBank/DDBJ databases">
        <title>Genomic Encyclopedia of Type Strains, Phase IV (KMG-IV): sequencing the most valuable type-strain genomes for metagenomic binning, comparative biology and taxonomic classification.</title>
        <authorList>
            <person name="Goeker M."/>
        </authorList>
    </citation>
    <scope>NUCLEOTIDE SEQUENCE [LARGE SCALE GENOMIC DNA]</scope>
    <source>
        <strain evidence="9 10">DSM 24738</strain>
    </source>
</reference>
<evidence type="ECO:0000256" key="7">
    <source>
        <dbReference type="ARBA" id="ARBA00023014"/>
    </source>
</evidence>
<dbReference type="Pfam" id="PF01568">
    <property type="entry name" value="Molydop_binding"/>
    <property type="match status" value="1"/>
</dbReference>
<keyword evidence="6" id="KW-0408">Iron</keyword>
<dbReference type="PANTHER" id="PTHR43742:SF6">
    <property type="entry name" value="OXIDOREDUCTASE YYAE-RELATED"/>
    <property type="match status" value="1"/>
</dbReference>
<organism evidence="9 10">
    <name type="scientific">Ammoniphilus resinae</name>
    <dbReference type="NCBI Taxonomy" id="861532"/>
    <lineage>
        <taxon>Bacteria</taxon>
        <taxon>Bacillati</taxon>
        <taxon>Bacillota</taxon>
        <taxon>Bacilli</taxon>
        <taxon>Bacillales</taxon>
        <taxon>Paenibacillaceae</taxon>
        <taxon>Aneurinibacillus group</taxon>
        <taxon>Ammoniphilus</taxon>
    </lineage>
</organism>
<accession>A0ABS4GM86</accession>
<dbReference type="Gene3D" id="3.40.50.740">
    <property type="match status" value="1"/>
</dbReference>
<dbReference type="SMART" id="SM00926">
    <property type="entry name" value="Molybdop_Fe4S4"/>
    <property type="match status" value="1"/>
</dbReference>
<dbReference type="CDD" id="cd02786">
    <property type="entry name" value="MopB_CT_3"/>
    <property type="match status" value="1"/>
</dbReference>
<feature type="domain" description="4Fe-4S Mo/W bis-MGD-type" evidence="8">
    <location>
        <begin position="9"/>
        <end position="66"/>
    </location>
</feature>
<keyword evidence="10" id="KW-1185">Reference proteome</keyword>
<dbReference type="EMBL" id="JAGGKT010000002">
    <property type="protein sequence ID" value="MBP1931380.1"/>
    <property type="molecule type" value="Genomic_DNA"/>
</dbReference>
<keyword evidence="5" id="KW-0560">Oxidoreductase</keyword>
<dbReference type="Gene3D" id="2.20.25.90">
    <property type="entry name" value="ADC-like domains"/>
    <property type="match status" value="1"/>
</dbReference>
<dbReference type="Gene3D" id="3.30.2070.10">
    <property type="entry name" value="Formate dehydrogenase/DMSO reductase"/>
    <property type="match status" value="1"/>
</dbReference>
<dbReference type="Gene3D" id="2.40.40.20">
    <property type="match status" value="1"/>
</dbReference>
<dbReference type="InterPro" id="IPR037920">
    <property type="entry name" value="YoaE_C"/>
</dbReference>
<evidence type="ECO:0000256" key="2">
    <source>
        <dbReference type="ARBA" id="ARBA00010312"/>
    </source>
</evidence>
<dbReference type="RefSeq" id="WP_209809445.1">
    <property type="nucleotide sequence ID" value="NZ_JAGGKT010000002.1"/>
</dbReference>
<dbReference type="Proteomes" id="UP001519343">
    <property type="component" value="Unassembled WGS sequence"/>
</dbReference>
<dbReference type="InterPro" id="IPR006963">
    <property type="entry name" value="Mopterin_OxRdtase_4Fe-4S_dom"/>
</dbReference>
<keyword evidence="3" id="KW-0500">Molybdenum</keyword>
<evidence type="ECO:0000256" key="6">
    <source>
        <dbReference type="ARBA" id="ARBA00023004"/>
    </source>
</evidence>
<keyword evidence="7" id="KW-0411">Iron-sulfur</keyword>
<evidence type="ECO:0000256" key="1">
    <source>
        <dbReference type="ARBA" id="ARBA00001942"/>
    </source>
</evidence>
<evidence type="ECO:0000313" key="9">
    <source>
        <dbReference type="EMBL" id="MBP1931380.1"/>
    </source>
</evidence>
<comment type="similarity">
    <text evidence="2">Belongs to the prokaryotic molybdopterin-containing oxidoreductase family.</text>
</comment>
<name>A0ABS4GM86_9BACL</name>
<evidence type="ECO:0000313" key="10">
    <source>
        <dbReference type="Proteomes" id="UP001519343"/>
    </source>
</evidence>
<dbReference type="InterPro" id="IPR006655">
    <property type="entry name" value="Mopterin_OxRdtase_prok_CS"/>
</dbReference>
<dbReference type="SUPFAM" id="SSF50692">
    <property type="entry name" value="ADC-like"/>
    <property type="match status" value="1"/>
</dbReference>